<feature type="binding site" description="axial binding residue" evidence="8">
    <location>
        <position position="361"/>
    </location>
    <ligand>
        <name>heme</name>
        <dbReference type="ChEBI" id="CHEBI:30413"/>
    </ligand>
    <ligandPart>
        <name>Fe</name>
        <dbReference type="ChEBI" id="CHEBI:18248"/>
    </ligandPart>
</feature>
<dbReference type="InterPro" id="IPR002401">
    <property type="entry name" value="Cyt_P450_E_grp-I"/>
</dbReference>
<dbReference type="EMBL" id="AVPF01000022">
    <property type="protein sequence ID" value="KGX87864.1"/>
    <property type="molecule type" value="Genomic_DNA"/>
</dbReference>
<keyword evidence="6 8" id="KW-0408">Iron</keyword>
<dbReference type="GO" id="GO:0016125">
    <property type="term" value="P:sterol metabolic process"/>
    <property type="evidence" value="ECO:0007669"/>
    <property type="project" value="TreeGrafter"/>
</dbReference>
<dbReference type="RefSeq" id="WP_027446684.1">
    <property type="nucleotide sequence ID" value="NZ_AULJ01000039.1"/>
</dbReference>
<dbReference type="CDD" id="cd11067">
    <property type="entry name" value="CYP152"/>
    <property type="match status" value="1"/>
</dbReference>
<gene>
    <name evidence="9" type="ORF">N783_09280</name>
</gene>
<evidence type="ECO:0000256" key="4">
    <source>
        <dbReference type="ARBA" id="ARBA00022723"/>
    </source>
</evidence>
<dbReference type="eggNOG" id="COG2124">
    <property type="taxonomic scope" value="Bacteria"/>
</dbReference>
<protein>
    <submittedName>
        <fullName evidence="9">Cytochrome P450</fullName>
    </submittedName>
</protein>
<evidence type="ECO:0000256" key="8">
    <source>
        <dbReference type="PIRSR" id="PIRSR602401-1"/>
    </source>
</evidence>
<proteinExistence type="inferred from homology"/>
<evidence type="ECO:0000256" key="5">
    <source>
        <dbReference type="ARBA" id="ARBA00023002"/>
    </source>
</evidence>
<dbReference type="OrthoDB" id="9764248at2"/>
<comment type="caution">
    <text evidence="9">The sequence shown here is derived from an EMBL/GenBank/DDBJ whole genome shotgun (WGS) entry which is preliminary data.</text>
</comment>
<keyword evidence="7" id="KW-0503">Monooxygenase</keyword>
<dbReference type="STRING" id="1385511.GCA_000425225_03046"/>
<dbReference type="GO" id="GO:0005506">
    <property type="term" value="F:iron ion binding"/>
    <property type="evidence" value="ECO:0007669"/>
    <property type="project" value="InterPro"/>
</dbReference>
<accession>A0A0A5G726</accession>
<comment type="cofactor">
    <cofactor evidence="1 8">
        <name>heme</name>
        <dbReference type="ChEBI" id="CHEBI:30413"/>
    </cofactor>
</comment>
<evidence type="ECO:0000313" key="9">
    <source>
        <dbReference type="EMBL" id="KGX87864.1"/>
    </source>
</evidence>
<dbReference type="SUPFAM" id="SSF48264">
    <property type="entry name" value="Cytochrome P450"/>
    <property type="match status" value="1"/>
</dbReference>
<dbReference type="InterPro" id="IPR001128">
    <property type="entry name" value="Cyt_P450"/>
</dbReference>
<keyword evidence="3 8" id="KW-0349">Heme</keyword>
<dbReference type="InterPro" id="IPR036396">
    <property type="entry name" value="Cyt_P450_sf"/>
</dbReference>
<evidence type="ECO:0000313" key="10">
    <source>
        <dbReference type="Proteomes" id="UP000030403"/>
    </source>
</evidence>
<dbReference type="Gene3D" id="1.10.630.10">
    <property type="entry name" value="Cytochrome P450"/>
    <property type="match status" value="1"/>
</dbReference>
<dbReference type="Pfam" id="PF00067">
    <property type="entry name" value="p450"/>
    <property type="match status" value="1"/>
</dbReference>
<keyword evidence="5" id="KW-0560">Oxidoreductase</keyword>
<reference evidence="9 10" key="1">
    <citation type="submission" date="2013-08" db="EMBL/GenBank/DDBJ databases">
        <authorList>
            <person name="Huang J."/>
            <person name="Wang G."/>
        </authorList>
    </citation>
    <scope>NUCLEOTIDE SEQUENCE [LARGE SCALE GENOMIC DNA]</scope>
    <source>
        <strain evidence="9 10">BH030004</strain>
    </source>
</reference>
<evidence type="ECO:0000256" key="3">
    <source>
        <dbReference type="ARBA" id="ARBA00022617"/>
    </source>
</evidence>
<dbReference type="PANTHER" id="PTHR24286:SF24">
    <property type="entry name" value="LANOSTEROL 14-ALPHA DEMETHYLASE"/>
    <property type="match status" value="1"/>
</dbReference>
<evidence type="ECO:0000256" key="6">
    <source>
        <dbReference type="ARBA" id="ARBA00023004"/>
    </source>
</evidence>
<dbReference type="PRINTS" id="PR00463">
    <property type="entry name" value="EP450I"/>
</dbReference>
<keyword evidence="10" id="KW-1185">Reference proteome</keyword>
<organism evidence="9 10">
    <name type="scientific">Pontibacillus marinus BH030004 = DSM 16465</name>
    <dbReference type="NCBI Taxonomy" id="1385511"/>
    <lineage>
        <taxon>Bacteria</taxon>
        <taxon>Bacillati</taxon>
        <taxon>Bacillota</taxon>
        <taxon>Bacilli</taxon>
        <taxon>Bacillales</taxon>
        <taxon>Bacillaceae</taxon>
        <taxon>Pontibacillus</taxon>
    </lineage>
</organism>
<dbReference type="GO" id="GO:0016705">
    <property type="term" value="F:oxidoreductase activity, acting on paired donors, with incorporation or reduction of molecular oxygen"/>
    <property type="evidence" value="ECO:0007669"/>
    <property type="project" value="InterPro"/>
</dbReference>
<evidence type="ECO:0000256" key="7">
    <source>
        <dbReference type="ARBA" id="ARBA00023033"/>
    </source>
</evidence>
<evidence type="ECO:0000256" key="2">
    <source>
        <dbReference type="ARBA" id="ARBA00010617"/>
    </source>
</evidence>
<dbReference type="Proteomes" id="UP000030403">
    <property type="component" value="Unassembled WGS sequence"/>
</dbReference>
<dbReference type="AlphaFoldDB" id="A0A0A5G726"/>
<dbReference type="PANTHER" id="PTHR24286">
    <property type="entry name" value="CYTOCHROME P450 26"/>
    <property type="match status" value="1"/>
</dbReference>
<evidence type="ECO:0000256" key="1">
    <source>
        <dbReference type="ARBA" id="ARBA00001971"/>
    </source>
</evidence>
<comment type="similarity">
    <text evidence="2">Belongs to the cytochrome P450 family.</text>
</comment>
<sequence length="416" mass="47931">MSVQVPKDKGLDRTLGIFKDGYEFISKRVQNHHLDVYETRLLGQKVALLSGEEGAKVFYDTHRMKRNGAMPTPVLKTLFGEGGVQTMDGKAHVERKHLFMSIMTPEALRDLHAITTSHWEAYAQTWEKKKKVVLFDEVLELLLRTACDWTGVPLGQKEVKKRADDMNKMIEGASKVGPRHVEGRAARKRSEQWIENIIQKVRNGEIIVPQDSTLYTVATHQENGELLNARIAAVELLNVIRPLVAISRYIVFGAVAFQEFPETKDQVMQSEDHLLRFTQEVRRYFPFFPFLGALVKDEFTWQQYPFQKDQLVLLDLYGTNHDPRLWNNPEQFNPDRFQDWKGGLFDLIPQGGGDYHTGHRCPGEWPTIEVLKASFTFLSAHLKYQVPKQDYSYSLRKIPALPKSGFIMRKVQMTNK</sequence>
<dbReference type="GO" id="GO:0020037">
    <property type="term" value="F:heme binding"/>
    <property type="evidence" value="ECO:0007669"/>
    <property type="project" value="InterPro"/>
</dbReference>
<dbReference type="GO" id="GO:0004497">
    <property type="term" value="F:monooxygenase activity"/>
    <property type="evidence" value="ECO:0007669"/>
    <property type="project" value="UniProtKB-KW"/>
</dbReference>
<name>A0A0A5G726_9BACI</name>
<keyword evidence="4 8" id="KW-0479">Metal-binding</keyword>